<evidence type="ECO:0000313" key="8">
    <source>
        <dbReference type="Proteomes" id="UP000831562"/>
    </source>
</evidence>
<dbReference type="InterPro" id="IPR006108">
    <property type="entry name" value="3HC_DH_C"/>
</dbReference>
<comment type="similarity">
    <text evidence="2">Belongs to the 3-hydroxyacyl-CoA dehydrogenase family.</text>
</comment>
<sequence length="315" mass="34815">MDISQVKKVVVAGGGVLGSQIAFQTAYRGYETTIWLRSEASIERARPKIEHLREVYLNTLEAMKTDPKAYAYGLIAQDEITPEKLDQLKEQVERAYSNLKLTSDWDEAFGDADFVIESVAENPEQKIEFYTELAKHLPEKTIVATNSSTMIPSMFAAATGRPEKYLALHFANEIWRNPIGEVMGHAGTAQENFDMVVAFAASIRMIPVKVLKEQPGYLLNSMLVPLLVSAEQLWANGVGDVEDIDRAWRIGTGSPKGPFQILDIIGLVTAYNVALMNPAAKDPESVQGRIVAQLKEKIDKGETGVAAGKGFYEYK</sequence>
<dbReference type="Gene3D" id="3.40.50.720">
    <property type="entry name" value="NAD(P)-binding Rossmann-like Domain"/>
    <property type="match status" value="1"/>
</dbReference>
<dbReference type="InterPro" id="IPR013328">
    <property type="entry name" value="6PGD_dom2"/>
</dbReference>
<dbReference type="Gene3D" id="1.10.1040.10">
    <property type="entry name" value="N-(1-d-carboxylethyl)-l-norvaline Dehydrogenase, domain 2"/>
    <property type="match status" value="1"/>
</dbReference>
<dbReference type="PIRSF" id="PIRSF000105">
    <property type="entry name" value="HCDH"/>
    <property type="match status" value="1"/>
</dbReference>
<organism evidence="7 8">
    <name type="scientific">Lancefieldella parvula</name>
    <dbReference type="NCBI Taxonomy" id="1382"/>
    <lineage>
        <taxon>Bacteria</taxon>
        <taxon>Bacillati</taxon>
        <taxon>Actinomycetota</taxon>
        <taxon>Coriobacteriia</taxon>
        <taxon>Coriobacteriales</taxon>
        <taxon>Atopobiaceae</taxon>
        <taxon>Lancefieldella</taxon>
    </lineage>
</organism>
<dbReference type="InterPro" id="IPR006176">
    <property type="entry name" value="3-OHacyl-CoA_DH_NAD-bd"/>
</dbReference>
<dbReference type="Pfam" id="PF02737">
    <property type="entry name" value="3HCDH_N"/>
    <property type="match status" value="1"/>
</dbReference>
<name>A0A9E7DBN6_9ACTN</name>
<comment type="pathway">
    <text evidence="1">Lipid metabolism; butanoate metabolism.</text>
</comment>
<evidence type="ECO:0000256" key="4">
    <source>
        <dbReference type="PIRSR" id="PIRSR000105-1"/>
    </source>
</evidence>
<reference evidence="7" key="1">
    <citation type="submission" date="2022-05" db="EMBL/GenBank/DDBJ databases">
        <title>Using nanopore sequencing to obtain complete genomes from saliva samples.</title>
        <authorList>
            <person name="Baker J.L."/>
        </authorList>
    </citation>
    <scope>NUCLEOTIDE SEQUENCE</scope>
    <source>
        <strain evidence="7">JCVI-JB-Lp32</strain>
    </source>
</reference>
<evidence type="ECO:0000256" key="3">
    <source>
        <dbReference type="ARBA" id="ARBA00023002"/>
    </source>
</evidence>
<dbReference type="Pfam" id="PF00725">
    <property type="entry name" value="3HCDH"/>
    <property type="match status" value="1"/>
</dbReference>
<dbReference type="PANTHER" id="PTHR48075">
    <property type="entry name" value="3-HYDROXYACYL-COA DEHYDROGENASE FAMILY PROTEIN"/>
    <property type="match status" value="1"/>
</dbReference>
<evidence type="ECO:0000259" key="6">
    <source>
        <dbReference type="Pfam" id="PF02737"/>
    </source>
</evidence>
<dbReference type="InterPro" id="IPR022694">
    <property type="entry name" value="3-OHacyl-CoA_DH"/>
</dbReference>
<dbReference type="GO" id="GO:0070403">
    <property type="term" value="F:NAD+ binding"/>
    <property type="evidence" value="ECO:0007669"/>
    <property type="project" value="InterPro"/>
</dbReference>
<accession>A0A9E7DBN6</accession>
<dbReference type="GO" id="GO:0003857">
    <property type="term" value="F:(3S)-3-hydroxyacyl-CoA dehydrogenase (NAD+) activity"/>
    <property type="evidence" value="ECO:0007669"/>
    <property type="project" value="UniProtKB-EC"/>
</dbReference>
<dbReference type="GO" id="GO:0006631">
    <property type="term" value="P:fatty acid metabolic process"/>
    <property type="evidence" value="ECO:0007669"/>
    <property type="project" value="InterPro"/>
</dbReference>
<dbReference type="NCBIfam" id="NF006143">
    <property type="entry name" value="PRK08293.1"/>
    <property type="match status" value="1"/>
</dbReference>
<evidence type="ECO:0000259" key="5">
    <source>
        <dbReference type="Pfam" id="PF00725"/>
    </source>
</evidence>
<dbReference type="InterPro" id="IPR008927">
    <property type="entry name" value="6-PGluconate_DH-like_C_sf"/>
</dbReference>
<dbReference type="PANTHER" id="PTHR48075:SF5">
    <property type="entry name" value="3-HYDROXYBUTYRYL-COA DEHYDROGENASE"/>
    <property type="match status" value="1"/>
</dbReference>
<protein>
    <submittedName>
        <fullName evidence="7">3-hydroxyacyl-CoA dehydrogenase</fullName>
        <ecNumber evidence="7">1.1.1.35</ecNumber>
    </submittedName>
</protein>
<feature type="site" description="Important for catalytic activity" evidence="4">
    <location>
        <position position="169"/>
    </location>
</feature>
<dbReference type="InterPro" id="IPR036291">
    <property type="entry name" value="NAD(P)-bd_dom_sf"/>
</dbReference>
<feature type="domain" description="3-hydroxyacyl-CoA dehydrogenase C-terminal" evidence="5">
    <location>
        <begin position="216"/>
        <end position="314"/>
    </location>
</feature>
<proteinExistence type="inferred from homology"/>
<gene>
    <name evidence="7" type="ORF">M3I19_01355</name>
</gene>
<feature type="domain" description="3-hydroxyacyl-CoA dehydrogenase NAD binding" evidence="6">
    <location>
        <begin position="8"/>
        <end position="213"/>
    </location>
</feature>
<keyword evidence="3 7" id="KW-0560">Oxidoreductase</keyword>
<dbReference type="SUPFAM" id="SSF51735">
    <property type="entry name" value="NAD(P)-binding Rossmann-fold domains"/>
    <property type="match status" value="1"/>
</dbReference>
<evidence type="ECO:0000256" key="2">
    <source>
        <dbReference type="ARBA" id="ARBA00009463"/>
    </source>
</evidence>
<dbReference type="Proteomes" id="UP000831562">
    <property type="component" value="Chromosome"/>
</dbReference>
<evidence type="ECO:0000256" key="1">
    <source>
        <dbReference type="ARBA" id="ARBA00005086"/>
    </source>
</evidence>
<dbReference type="EC" id="1.1.1.35" evidence="7"/>
<evidence type="ECO:0000313" key="7">
    <source>
        <dbReference type="EMBL" id="UQF78369.1"/>
    </source>
</evidence>
<dbReference type="SUPFAM" id="SSF48179">
    <property type="entry name" value="6-phosphogluconate dehydrogenase C-terminal domain-like"/>
    <property type="match status" value="1"/>
</dbReference>
<dbReference type="EMBL" id="CP097092">
    <property type="protein sequence ID" value="UQF78369.1"/>
    <property type="molecule type" value="Genomic_DNA"/>
</dbReference>
<dbReference type="AlphaFoldDB" id="A0A9E7DBN6"/>